<keyword evidence="3" id="KW-1185">Reference proteome</keyword>
<proteinExistence type="predicted"/>
<feature type="compositionally biased region" description="Basic and acidic residues" evidence="1">
    <location>
        <begin position="62"/>
        <end position="77"/>
    </location>
</feature>
<dbReference type="Proteomes" id="UP000065533">
    <property type="component" value="Chromosome"/>
</dbReference>
<evidence type="ECO:0000313" key="2">
    <source>
        <dbReference type="EMBL" id="ALS77921.1"/>
    </source>
</evidence>
<feature type="region of interest" description="Disordered" evidence="1">
    <location>
        <begin position="54"/>
        <end position="77"/>
    </location>
</feature>
<reference evidence="2" key="1">
    <citation type="submission" date="2016-01" db="EMBL/GenBank/DDBJ databases">
        <title>Complete genome of Planococcus kocurri type strain.</title>
        <authorList>
            <person name="See-Too W.S."/>
        </authorList>
    </citation>
    <scope>NUCLEOTIDE SEQUENCE [LARGE SCALE GENOMIC DNA]</scope>
    <source>
        <strain evidence="2">ATCC 43650</strain>
    </source>
</reference>
<accession>A0ABM5WUA3</accession>
<gene>
    <name evidence="2" type="ORF">AUO94_04350</name>
</gene>
<evidence type="ECO:0000256" key="1">
    <source>
        <dbReference type="SAM" id="MobiDB-lite"/>
    </source>
</evidence>
<name>A0ABM5WUA3_9BACL</name>
<dbReference type="RefSeq" id="WP_058384592.1">
    <property type="nucleotide sequence ID" value="NZ_CP013661.2"/>
</dbReference>
<protein>
    <submittedName>
        <fullName evidence="2">Uncharacterized protein</fullName>
    </submittedName>
</protein>
<evidence type="ECO:0000313" key="3">
    <source>
        <dbReference type="Proteomes" id="UP000065533"/>
    </source>
</evidence>
<organism evidence="2 3">
    <name type="scientific">Planococcus kocurii</name>
    <dbReference type="NCBI Taxonomy" id="1374"/>
    <lineage>
        <taxon>Bacteria</taxon>
        <taxon>Bacillati</taxon>
        <taxon>Bacillota</taxon>
        <taxon>Bacilli</taxon>
        <taxon>Bacillales</taxon>
        <taxon>Caryophanaceae</taxon>
        <taxon>Planococcus</taxon>
    </lineage>
</organism>
<dbReference type="EMBL" id="CP013661">
    <property type="protein sequence ID" value="ALS77921.1"/>
    <property type="molecule type" value="Genomic_DNA"/>
</dbReference>
<sequence>MWALLTGGFVFVTAIIFSLGKASSKREDASHRHREELLARNKDTVAKETVVTILEPQPAEQQKSHRENKTRHPSEQL</sequence>